<organism evidence="1 2">
    <name type="scientific">Pseudomonas violetae</name>
    <dbReference type="NCBI Taxonomy" id="2915813"/>
    <lineage>
        <taxon>Bacteria</taxon>
        <taxon>Pseudomonadati</taxon>
        <taxon>Pseudomonadota</taxon>
        <taxon>Gammaproteobacteria</taxon>
        <taxon>Pseudomonadales</taxon>
        <taxon>Pseudomonadaceae</taxon>
        <taxon>Pseudomonas</taxon>
    </lineage>
</organism>
<comment type="caution">
    <text evidence="1">The sequence shown here is derived from an EMBL/GenBank/DDBJ whole genome shotgun (WGS) entry which is preliminary data.</text>
</comment>
<gene>
    <name evidence="1" type="ORF">L9059_25405</name>
</gene>
<sequence length="87" mass="8248">TTQGVRNTVVGGNELMSIAGNSSTTAGGTLVIQAGSQAHVTAPNVVIGGGMSLTLKAGGHHIVINAGGVFSSVAIVEGGSPLAGLPG</sequence>
<accession>A0ABT0F753</accession>
<proteinExistence type="predicted"/>
<dbReference type="Proteomes" id="UP001299876">
    <property type="component" value="Unassembled WGS sequence"/>
</dbReference>
<reference evidence="1 2" key="1">
    <citation type="submission" date="2022-02" db="EMBL/GenBank/DDBJ databases">
        <title>Comparative genomics of the first Antarctic Pseudomonas spp. capable of biotransforming 2,4,6-Trinitrotoluene.</title>
        <authorList>
            <person name="Cabrera M.A."/>
            <person name="Marquez S.L."/>
            <person name="Perez-Donoso J.M."/>
        </authorList>
    </citation>
    <scope>NUCLEOTIDE SEQUENCE [LARGE SCALE GENOMIC DNA]</scope>
    <source>
        <strain evidence="1 2">TNT19</strain>
    </source>
</reference>
<evidence type="ECO:0000313" key="1">
    <source>
        <dbReference type="EMBL" id="MCK1793449.1"/>
    </source>
</evidence>
<protein>
    <submittedName>
        <fullName evidence="1">Type VI secretion system tip protein VgrG</fullName>
    </submittedName>
</protein>
<name>A0ABT0F753_9PSED</name>
<dbReference type="EMBL" id="JAKNRW010000034">
    <property type="protein sequence ID" value="MCK1793449.1"/>
    <property type="molecule type" value="Genomic_DNA"/>
</dbReference>
<feature type="non-terminal residue" evidence="1">
    <location>
        <position position="1"/>
    </location>
</feature>
<keyword evidence="2" id="KW-1185">Reference proteome</keyword>
<evidence type="ECO:0000313" key="2">
    <source>
        <dbReference type="Proteomes" id="UP001299876"/>
    </source>
</evidence>